<evidence type="ECO:0000313" key="1">
    <source>
        <dbReference type="EMBL" id="PVZ67631.1"/>
    </source>
</evidence>
<dbReference type="AlphaFoldDB" id="A0A2V1GRJ9"/>
<dbReference type="RefSeq" id="WP_116687826.1">
    <property type="nucleotide sequence ID" value="NZ_CAWNYD010000006.1"/>
</dbReference>
<dbReference type="Proteomes" id="UP000244906">
    <property type="component" value="Unassembled WGS sequence"/>
</dbReference>
<gene>
    <name evidence="1" type="ORF">DC094_14425</name>
</gene>
<name>A0A2V1GRJ9_9GAMM</name>
<dbReference type="EMBL" id="QDDL01000006">
    <property type="protein sequence ID" value="PVZ67631.1"/>
    <property type="molecule type" value="Genomic_DNA"/>
</dbReference>
<comment type="caution">
    <text evidence="1">The sequence shown here is derived from an EMBL/GenBank/DDBJ whole genome shotgun (WGS) entry which is preliminary data.</text>
</comment>
<protein>
    <submittedName>
        <fullName evidence="1">Uncharacterized protein</fullName>
    </submittedName>
</protein>
<evidence type="ECO:0000313" key="2">
    <source>
        <dbReference type="Proteomes" id="UP000244906"/>
    </source>
</evidence>
<proteinExistence type="predicted"/>
<keyword evidence="2" id="KW-1185">Reference proteome</keyword>
<reference evidence="1 2" key="1">
    <citation type="submission" date="2018-04" db="EMBL/GenBank/DDBJ databases">
        <title>Thalassorhabdus spongiae gen. nov., sp. nov., isolated from a marine sponge in South-West Iceland.</title>
        <authorList>
            <person name="Knobloch S."/>
            <person name="Daussin A."/>
            <person name="Johannsson R."/>
            <person name="Marteinsson V.T."/>
        </authorList>
    </citation>
    <scope>NUCLEOTIDE SEQUENCE [LARGE SCALE GENOMIC DNA]</scope>
    <source>
        <strain evidence="1 2">Hp12</strain>
    </source>
</reference>
<organism evidence="1 2">
    <name type="scientific">Pelagibaculum spongiae</name>
    <dbReference type="NCBI Taxonomy" id="2080658"/>
    <lineage>
        <taxon>Bacteria</taxon>
        <taxon>Pseudomonadati</taxon>
        <taxon>Pseudomonadota</taxon>
        <taxon>Gammaproteobacteria</taxon>
        <taxon>Oceanospirillales</taxon>
        <taxon>Pelagibaculum</taxon>
    </lineage>
</organism>
<sequence length="78" mass="8733">MAYRVCLDIATYQKIEPFCMNYSQQTQALDALTQAMENCGIQYSVTENNNQIALTNHQGNVIAQINPTITNSHQHSSV</sequence>
<accession>A0A2V1GRJ9</accession>